<keyword evidence="1" id="KW-0285">Flavoprotein</keyword>
<dbReference type="CDD" id="cd04730">
    <property type="entry name" value="NPD_like"/>
    <property type="match status" value="1"/>
</dbReference>
<dbReference type="SUPFAM" id="SSF51412">
    <property type="entry name" value="Inosine monophosphate dehydrogenase (IMPDH)"/>
    <property type="match status" value="1"/>
</dbReference>
<dbReference type="GO" id="GO:0004497">
    <property type="term" value="F:monooxygenase activity"/>
    <property type="evidence" value="ECO:0007669"/>
    <property type="project" value="UniProtKB-KW"/>
</dbReference>
<evidence type="ECO:0000256" key="3">
    <source>
        <dbReference type="ARBA" id="ARBA00023002"/>
    </source>
</evidence>
<dbReference type="Gene3D" id="3.20.20.70">
    <property type="entry name" value="Aldolase class I"/>
    <property type="match status" value="1"/>
</dbReference>
<reference evidence="4 5" key="1">
    <citation type="submission" date="2023-07" db="EMBL/GenBank/DDBJ databases">
        <authorList>
            <person name="Lian W.-H."/>
        </authorList>
    </citation>
    <scope>NUCLEOTIDE SEQUENCE [LARGE SCALE GENOMIC DNA]</scope>
    <source>
        <strain evidence="4 5">SYSU DXS3180</strain>
    </source>
</reference>
<proteinExistence type="predicted"/>
<dbReference type="RefSeq" id="WP_369327290.1">
    <property type="nucleotide sequence ID" value="NZ_JAULBC010000001.1"/>
</dbReference>
<evidence type="ECO:0000256" key="1">
    <source>
        <dbReference type="ARBA" id="ARBA00022630"/>
    </source>
</evidence>
<dbReference type="InterPro" id="IPR004136">
    <property type="entry name" value="NMO"/>
</dbReference>
<keyword evidence="4" id="KW-0503">Monooxygenase</keyword>
<dbReference type="EMBL" id="JAULBC010000001">
    <property type="protein sequence ID" value="MEX6685901.1"/>
    <property type="molecule type" value="Genomic_DNA"/>
</dbReference>
<gene>
    <name evidence="4" type="ORF">QTN47_00255</name>
</gene>
<evidence type="ECO:0000256" key="2">
    <source>
        <dbReference type="ARBA" id="ARBA00022643"/>
    </source>
</evidence>
<protein>
    <submittedName>
        <fullName evidence="4">Nitronate monooxygenase</fullName>
    </submittedName>
</protein>
<keyword evidence="5" id="KW-1185">Reference proteome</keyword>
<name>A0ABV3Z7R6_9BACT</name>
<dbReference type="PANTHER" id="PTHR32332">
    <property type="entry name" value="2-NITROPROPANE DIOXYGENASE"/>
    <property type="match status" value="1"/>
</dbReference>
<organism evidence="4 5">
    <name type="scientific">Danxiaibacter flavus</name>
    <dbReference type="NCBI Taxonomy" id="3049108"/>
    <lineage>
        <taxon>Bacteria</taxon>
        <taxon>Pseudomonadati</taxon>
        <taxon>Bacteroidota</taxon>
        <taxon>Chitinophagia</taxon>
        <taxon>Chitinophagales</taxon>
        <taxon>Chitinophagaceae</taxon>
        <taxon>Danxiaibacter</taxon>
    </lineage>
</organism>
<keyword evidence="2" id="KW-0288">FMN</keyword>
<sequence length="318" mass="34400">MVYPFSNRVTRLFNIELPIIQAGMVWASGWKLASAVSNAGGLGLIGSGSMYPDVLRHHIQQCKHATDKPFGVNLPLLYADVEKHIQVIIEEDVKIVFTSAGNPATFTPFFKERGITVVHVVSSSKFAKKAEACGCDAVVAEGFEAGGHNGREETTTIILTPAVCDAVNIPVISAGGIATGRQMFAAMALGAEGVQIGTRFVCSSEASSHLHFKQAIVTSEEGDTMLSLKKIVPVRLLKNHFFEQVRAAELSGADTDSLKELLGRGRAKKGMFEGELEEGELEIGQVSSMIKDIKPAKEIIEEIWNEFLDRKKALTSLV</sequence>
<comment type="caution">
    <text evidence="4">The sequence shown here is derived from an EMBL/GenBank/DDBJ whole genome shotgun (WGS) entry which is preliminary data.</text>
</comment>
<keyword evidence="3" id="KW-0560">Oxidoreductase</keyword>
<accession>A0ABV3Z7R6</accession>
<evidence type="ECO:0000313" key="4">
    <source>
        <dbReference type="EMBL" id="MEX6685901.1"/>
    </source>
</evidence>
<dbReference type="Pfam" id="PF03060">
    <property type="entry name" value="NMO"/>
    <property type="match status" value="2"/>
</dbReference>
<dbReference type="InterPro" id="IPR013785">
    <property type="entry name" value="Aldolase_TIM"/>
</dbReference>
<evidence type="ECO:0000313" key="5">
    <source>
        <dbReference type="Proteomes" id="UP001560573"/>
    </source>
</evidence>
<dbReference type="Proteomes" id="UP001560573">
    <property type="component" value="Unassembled WGS sequence"/>
</dbReference>
<dbReference type="PANTHER" id="PTHR32332:SF20">
    <property type="entry name" value="2-NITROPROPANE DIOXYGENASE-LIKE PROTEIN"/>
    <property type="match status" value="1"/>
</dbReference>